<sequence length="531" mass="61209">MDPLTVLLLSFIILALICIHLHRKQQYWEAQGIPLLKPFLFFFYGRGRIGTDCHAIDIPNEVYQRFRESGAPLAGMFMLSDPLIILLDLELIKHVLIKDFANFSYRGLYHNLRDDPLMGNLAAIDGPYWKRLRAKLTPSFTTGKMKFMYPTLIKVAEQLPGVVDQRLSDAGIIDVKDLSACYTTDVIASSTLGIECDSLHNPLEDFRLITVKFFEEYSVTRDLISQRLPQLAKMLHWTNTPKVVTDFYIKVVRDNIAYRAEHGIVRQDFLQIMIDLIKTEALTMEEIAAQVFVFIIAGYETTSTTMTNCLWELAVNEDIQEQVREEVVRVMQEHDDVLTYECLKQMTYLDQVLKETLRKHPIAPALKRVAYEDYKVPGTNFVIKANTTVLIPSEAIQHDPRYYPEPEKFDPLRFTPEAMEERHPMTFLPFGDGPRNCIGLRFGRMQVLIGLAVMLRKYRFSVAPTTPIPLVYDQTILLRAPKGKVELKCERLVEEKFADHIPKGANVEVDNFAASIRERREYEYTDGERNK</sequence>
<keyword evidence="8" id="KW-0492">Microsome</keyword>
<evidence type="ECO:0000256" key="10">
    <source>
        <dbReference type="ARBA" id="ARBA00023004"/>
    </source>
</evidence>
<dbReference type="PROSITE" id="PS00086">
    <property type="entry name" value="CYTOCHROME_P450"/>
    <property type="match status" value="1"/>
</dbReference>
<keyword evidence="9 14" id="KW-0560">Oxidoreductase</keyword>
<keyword evidence="11 14" id="KW-0503">Monooxygenase</keyword>
<dbReference type="InterPro" id="IPR036396">
    <property type="entry name" value="Cyt_P450_sf"/>
</dbReference>
<evidence type="ECO:0000256" key="5">
    <source>
        <dbReference type="ARBA" id="ARBA00022617"/>
    </source>
</evidence>
<dbReference type="PANTHER" id="PTHR24292">
    <property type="entry name" value="CYTOCHROME P450"/>
    <property type="match status" value="1"/>
</dbReference>
<keyword evidence="12" id="KW-0472">Membrane</keyword>
<evidence type="ECO:0000256" key="13">
    <source>
        <dbReference type="PIRSR" id="PIRSR602401-1"/>
    </source>
</evidence>
<evidence type="ECO:0000256" key="15">
    <source>
        <dbReference type="SAM" id="SignalP"/>
    </source>
</evidence>
<name>A0A034W2M3_BACDO</name>
<dbReference type="PANTHER" id="PTHR24292:SF100">
    <property type="entry name" value="CYTOCHROME P450 6A16, ISOFORM B-RELATED"/>
    <property type="match status" value="1"/>
</dbReference>
<proteinExistence type="inferred from homology"/>
<dbReference type="AlphaFoldDB" id="A0A034W2M3"/>
<dbReference type="GO" id="GO:0020037">
    <property type="term" value="F:heme binding"/>
    <property type="evidence" value="ECO:0007669"/>
    <property type="project" value="InterPro"/>
</dbReference>
<evidence type="ECO:0000256" key="6">
    <source>
        <dbReference type="ARBA" id="ARBA00022723"/>
    </source>
</evidence>
<comment type="similarity">
    <text evidence="4 14">Belongs to the cytochrome P450 family.</text>
</comment>
<dbReference type="Pfam" id="PF00067">
    <property type="entry name" value="p450"/>
    <property type="match status" value="1"/>
</dbReference>
<organism evidence="16">
    <name type="scientific">Bactrocera dorsalis</name>
    <name type="common">Oriental fruit fly</name>
    <name type="synonym">Dacus dorsalis</name>
    <dbReference type="NCBI Taxonomy" id="27457"/>
    <lineage>
        <taxon>Eukaryota</taxon>
        <taxon>Metazoa</taxon>
        <taxon>Ecdysozoa</taxon>
        <taxon>Arthropoda</taxon>
        <taxon>Hexapoda</taxon>
        <taxon>Insecta</taxon>
        <taxon>Pterygota</taxon>
        <taxon>Neoptera</taxon>
        <taxon>Endopterygota</taxon>
        <taxon>Diptera</taxon>
        <taxon>Brachycera</taxon>
        <taxon>Muscomorpha</taxon>
        <taxon>Tephritoidea</taxon>
        <taxon>Tephritidae</taxon>
        <taxon>Bactrocera</taxon>
        <taxon>Bactrocera</taxon>
    </lineage>
</organism>
<feature type="chain" id="PRO_5044537489" evidence="15">
    <location>
        <begin position="19"/>
        <end position="531"/>
    </location>
</feature>
<dbReference type="EMBL" id="GAKP01010924">
    <property type="protein sequence ID" value="JAC48028.1"/>
    <property type="molecule type" value="Transcribed_RNA"/>
</dbReference>
<protein>
    <submittedName>
        <fullName evidence="16">Cytochrome P450 6a8</fullName>
    </submittedName>
</protein>
<dbReference type="KEGG" id="bdr:105230198"/>
<keyword evidence="5 13" id="KW-0349">Heme</keyword>
<dbReference type="GeneID" id="105230198"/>
<feature type="signal peptide" evidence="15">
    <location>
        <begin position="1"/>
        <end position="18"/>
    </location>
</feature>
<evidence type="ECO:0000256" key="3">
    <source>
        <dbReference type="ARBA" id="ARBA00004406"/>
    </source>
</evidence>
<dbReference type="FunFam" id="1.10.630.10:FF:000042">
    <property type="entry name" value="Cytochrome P450"/>
    <property type="match status" value="1"/>
</dbReference>
<evidence type="ECO:0000256" key="4">
    <source>
        <dbReference type="ARBA" id="ARBA00010617"/>
    </source>
</evidence>
<dbReference type="InterPro" id="IPR017972">
    <property type="entry name" value="Cyt_P450_CS"/>
</dbReference>
<evidence type="ECO:0000256" key="8">
    <source>
        <dbReference type="ARBA" id="ARBA00022848"/>
    </source>
</evidence>
<accession>A0A034W2M3</accession>
<dbReference type="SUPFAM" id="SSF48264">
    <property type="entry name" value="Cytochrome P450"/>
    <property type="match status" value="1"/>
</dbReference>
<dbReference type="GO" id="GO:0004497">
    <property type="term" value="F:monooxygenase activity"/>
    <property type="evidence" value="ECO:0007669"/>
    <property type="project" value="UniProtKB-KW"/>
</dbReference>
<evidence type="ECO:0000256" key="12">
    <source>
        <dbReference type="ARBA" id="ARBA00023136"/>
    </source>
</evidence>
<evidence type="ECO:0000256" key="9">
    <source>
        <dbReference type="ARBA" id="ARBA00023002"/>
    </source>
</evidence>
<dbReference type="CDD" id="cd11056">
    <property type="entry name" value="CYP6-like"/>
    <property type="match status" value="1"/>
</dbReference>
<comment type="cofactor">
    <cofactor evidence="1 13">
        <name>heme</name>
        <dbReference type="ChEBI" id="CHEBI:30413"/>
    </cofactor>
</comment>
<evidence type="ECO:0000313" key="16">
    <source>
        <dbReference type="EMBL" id="JAC48028.1"/>
    </source>
</evidence>
<evidence type="ECO:0000256" key="7">
    <source>
        <dbReference type="ARBA" id="ARBA00022824"/>
    </source>
</evidence>
<dbReference type="InterPro" id="IPR002401">
    <property type="entry name" value="Cyt_P450_E_grp-I"/>
</dbReference>
<dbReference type="InterPro" id="IPR050476">
    <property type="entry name" value="Insect_CytP450_Detox"/>
</dbReference>
<dbReference type="RefSeq" id="XP_011209136.2">
    <property type="nucleotide sequence ID" value="XM_011210834.4"/>
</dbReference>
<keyword evidence="15" id="KW-0732">Signal</keyword>
<dbReference type="InterPro" id="IPR001128">
    <property type="entry name" value="Cyt_P450"/>
</dbReference>
<dbReference type="PRINTS" id="PR00463">
    <property type="entry name" value="EP450I"/>
</dbReference>
<dbReference type="GO" id="GO:0005506">
    <property type="term" value="F:iron ion binding"/>
    <property type="evidence" value="ECO:0007669"/>
    <property type="project" value="InterPro"/>
</dbReference>
<evidence type="ECO:0000256" key="11">
    <source>
        <dbReference type="ARBA" id="ARBA00023033"/>
    </source>
</evidence>
<keyword evidence="10 13" id="KW-0408">Iron</keyword>
<evidence type="ECO:0000256" key="14">
    <source>
        <dbReference type="RuleBase" id="RU000461"/>
    </source>
</evidence>
<dbReference type="PRINTS" id="PR00385">
    <property type="entry name" value="P450"/>
</dbReference>
<reference evidence="16" key="1">
    <citation type="journal article" date="2014" name="BMC Genomics">
        <title>Characterizing the developmental transcriptome of the oriental fruit fly, Bactrocera dorsalis (Diptera: Tephritidae) through comparative genomic analysis with Drosophila melanogaster utilizing modENCODE datasets.</title>
        <authorList>
            <person name="Geib S.M."/>
            <person name="Calla B."/>
            <person name="Hall B."/>
            <person name="Hou S."/>
            <person name="Manoukis N.C."/>
        </authorList>
    </citation>
    <scope>NUCLEOTIDE SEQUENCE</scope>
    <source>
        <strain evidence="16">Punador</strain>
    </source>
</reference>
<feature type="binding site" description="axial binding residue" evidence="13">
    <location>
        <position position="437"/>
    </location>
    <ligand>
        <name>heme</name>
        <dbReference type="ChEBI" id="CHEBI:30413"/>
    </ligand>
    <ligandPart>
        <name>Fe</name>
        <dbReference type="ChEBI" id="CHEBI:18248"/>
    </ligandPart>
</feature>
<keyword evidence="6 13" id="KW-0479">Metal-binding</keyword>
<keyword evidence="7" id="KW-0256">Endoplasmic reticulum</keyword>
<gene>
    <name evidence="16" type="primary">CP6A8</name>
</gene>
<evidence type="ECO:0000256" key="2">
    <source>
        <dbReference type="ARBA" id="ARBA00004174"/>
    </source>
</evidence>
<evidence type="ECO:0000256" key="1">
    <source>
        <dbReference type="ARBA" id="ARBA00001971"/>
    </source>
</evidence>
<dbReference type="OrthoDB" id="2789670at2759"/>
<comment type="subcellular location">
    <subcellularLocation>
        <location evidence="3">Endoplasmic reticulum membrane</location>
        <topology evidence="3">Peripheral membrane protein</topology>
    </subcellularLocation>
    <subcellularLocation>
        <location evidence="2">Microsome membrane</location>
        <topology evidence="2">Peripheral membrane protein</topology>
    </subcellularLocation>
</comment>
<dbReference type="GO" id="GO:0016705">
    <property type="term" value="F:oxidoreductase activity, acting on paired donors, with incorporation or reduction of molecular oxygen"/>
    <property type="evidence" value="ECO:0007669"/>
    <property type="project" value="InterPro"/>
</dbReference>
<dbReference type="Gene3D" id="1.10.630.10">
    <property type="entry name" value="Cytochrome P450"/>
    <property type="match status" value="1"/>
</dbReference>
<dbReference type="GO" id="GO:0005789">
    <property type="term" value="C:endoplasmic reticulum membrane"/>
    <property type="evidence" value="ECO:0007669"/>
    <property type="project" value="UniProtKB-SubCell"/>
</dbReference>